<sequence length="98" mass="11810">MKIVDGIRRSFRCVSNMEKVTRKEIEVPAFINECMEKNFAFLESLPNSLPPISHTLDFQRNKRELREISDRYLSRFGKMMLWYPTCILMEFYANLYNF</sequence>
<organism evidence="1 2">
    <name type="scientific">Araneus ventricosus</name>
    <name type="common">Orbweaver spider</name>
    <name type="synonym">Epeira ventricosa</name>
    <dbReference type="NCBI Taxonomy" id="182803"/>
    <lineage>
        <taxon>Eukaryota</taxon>
        <taxon>Metazoa</taxon>
        <taxon>Ecdysozoa</taxon>
        <taxon>Arthropoda</taxon>
        <taxon>Chelicerata</taxon>
        <taxon>Arachnida</taxon>
        <taxon>Araneae</taxon>
        <taxon>Araneomorphae</taxon>
        <taxon>Entelegynae</taxon>
        <taxon>Araneoidea</taxon>
        <taxon>Araneidae</taxon>
        <taxon>Araneus</taxon>
    </lineage>
</organism>
<accession>A0A4Y2XAA2</accession>
<comment type="caution">
    <text evidence="1">The sequence shown here is derived from an EMBL/GenBank/DDBJ whole genome shotgun (WGS) entry which is preliminary data.</text>
</comment>
<keyword evidence="2" id="KW-1185">Reference proteome</keyword>
<gene>
    <name evidence="1" type="ORF">AVEN_177633_1</name>
</gene>
<reference evidence="1 2" key="1">
    <citation type="journal article" date="2019" name="Sci. Rep.">
        <title>Orb-weaving spider Araneus ventricosus genome elucidates the spidroin gene catalogue.</title>
        <authorList>
            <person name="Kono N."/>
            <person name="Nakamura H."/>
            <person name="Ohtoshi R."/>
            <person name="Moran D.A.P."/>
            <person name="Shinohara A."/>
            <person name="Yoshida Y."/>
            <person name="Fujiwara M."/>
            <person name="Mori M."/>
            <person name="Tomita M."/>
            <person name="Arakawa K."/>
        </authorList>
    </citation>
    <scope>NUCLEOTIDE SEQUENCE [LARGE SCALE GENOMIC DNA]</scope>
</reference>
<proteinExistence type="predicted"/>
<evidence type="ECO:0000313" key="2">
    <source>
        <dbReference type="Proteomes" id="UP000499080"/>
    </source>
</evidence>
<dbReference type="Proteomes" id="UP000499080">
    <property type="component" value="Unassembled WGS sequence"/>
</dbReference>
<dbReference type="EMBL" id="BGPR01074312">
    <property type="protein sequence ID" value="GBO46543.1"/>
    <property type="molecule type" value="Genomic_DNA"/>
</dbReference>
<evidence type="ECO:0000313" key="1">
    <source>
        <dbReference type="EMBL" id="GBO46543.1"/>
    </source>
</evidence>
<name>A0A4Y2XAA2_ARAVE</name>
<protein>
    <submittedName>
        <fullName evidence="1">Uncharacterized protein</fullName>
    </submittedName>
</protein>
<dbReference type="AlphaFoldDB" id="A0A4Y2XAA2"/>